<accession>A0AC58MFB8</accession>
<organism evidence="1 2">
    <name type="scientific">Castor canadensis</name>
    <name type="common">American beaver</name>
    <dbReference type="NCBI Taxonomy" id="51338"/>
    <lineage>
        <taxon>Eukaryota</taxon>
        <taxon>Metazoa</taxon>
        <taxon>Chordata</taxon>
        <taxon>Craniata</taxon>
        <taxon>Vertebrata</taxon>
        <taxon>Euteleostomi</taxon>
        <taxon>Mammalia</taxon>
        <taxon>Eutheria</taxon>
        <taxon>Euarchontoglires</taxon>
        <taxon>Glires</taxon>
        <taxon>Rodentia</taxon>
        <taxon>Castorimorpha</taxon>
        <taxon>Castoridae</taxon>
        <taxon>Castor</taxon>
    </lineage>
</organism>
<keyword evidence="2" id="KW-0378">Hydrolase</keyword>
<proteinExistence type="predicted"/>
<evidence type="ECO:0000313" key="1">
    <source>
        <dbReference type="Proteomes" id="UP001732720"/>
    </source>
</evidence>
<keyword evidence="1" id="KW-1185">Reference proteome</keyword>
<sequence length="576" mass="62056">MLLAVLLLLLLLPLPDLWTANGHPLYMRLPPSTLQVLSTQGTQALQAAQRSAHWAVKRVAMEIQHRLHECRGSGPRRPKPQAPFLQDLPEPGPCGERRLGAANMTRAHGRIVGGSAAPPGAWPWLVRLQIGGQTLCGGVLVAASWVLTAAHCFVGASNELLWTVMLAEGPQGEPGEEVPVNRILPHPKFDPKTFHNDLALVQLWTPVSAASPARPVCLPQGPREPPAGTPCAIAGWGALFEDGPEAEAVREARVPLLSADTCQRALGPGLRPSTMLCAGYLAGGIDSCQGDSGGPLTCSEAGSRPREVLFGVTSWGDGCGEPGKPGVYTRVAVFKDWLKEQMSAAPSTREPSCRELLSWDPSEEPPVDATGLCAFYARLCPGSEGDCARLAHQQCLQRRRRCELRSLAHTLLGLLRGAQEVLGSRPGLRRLAPALSASLQEPPVHPAREQRLYSGSRAAETRFQKPRPEHRGETKGCPGLEHLRQRLATLQGTHAWILQVPTEHLAMNFQEVLADLGSKTLTGLFRAWVQASLGGRNVVFSCLVGLEPTTLAHSLPRLLVQALQAFRLAVLAEEEP</sequence>
<protein>
    <submittedName>
        <fullName evidence="2">Serine protease 56 isoform X1</fullName>
    </submittedName>
</protein>
<dbReference type="RefSeq" id="XP_073928105.1">
    <property type="nucleotide sequence ID" value="XM_074072004.1"/>
</dbReference>
<name>A0AC58MFB8_CASCN</name>
<keyword evidence="2" id="KW-0645">Protease</keyword>
<evidence type="ECO:0000313" key="2">
    <source>
        <dbReference type="RefSeq" id="XP_073928105.1"/>
    </source>
</evidence>
<dbReference type="Proteomes" id="UP001732720">
    <property type="component" value="Chromosome 4"/>
</dbReference>
<reference evidence="2" key="1">
    <citation type="submission" date="2025-08" db="UniProtKB">
        <authorList>
            <consortium name="RefSeq"/>
        </authorList>
    </citation>
    <scope>IDENTIFICATION</scope>
</reference>
<gene>
    <name evidence="2" type="primary">Prss56</name>
</gene>